<dbReference type="InterPro" id="IPR046866">
    <property type="entry name" value="FapA_N"/>
</dbReference>
<dbReference type="InterPro" id="IPR005646">
    <property type="entry name" value="FapA"/>
</dbReference>
<organism evidence="2 3">
    <name type="scientific">Effusibacillus consociatus</name>
    <dbReference type="NCBI Taxonomy" id="1117041"/>
    <lineage>
        <taxon>Bacteria</taxon>
        <taxon>Bacillati</taxon>
        <taxon>Bacillota</taxon>
        <taxon>Bacilli</taxon>
        <taxon>Bacillales</taxon>
        <taxon>Alicyclobacillaceae</taxon>
        <taxon>Effusibacillus</taxon>
    </lineage>
</organism>
<gene>
    <name evidence="2" type="ORF">ACFO8Q_15810</name>
</gene>
<accession>A0ABV9Q6C5</accession>
<comment type="caution">
    <text evidence="2">The sequence shown here is derived from an EMBL/GenBank/DDBJ whole genome shotgun (WGS) entry which is preliminary data.</text>
</comment>
<protein>
    <submittedName>
        <fullName evidence="2">DUF342 domain-containing protein</fullName>
    </submittedName>
</protein>
<dbReference type="Proteomes" id="UP001596002">
    <property type="component" value="Unassembled WGS sequence"/>
</dbReference>
<evidence type="ECO:0000313" key="2">
    <source>
        <dbReference type="EMBL" id="MFC4768812.1"/>
    </source>
</evidence>
<dbReference type="PANTHER" id="PTHR38032">
    <property type="entry name" value="POLYMERASE-RELATED"/>
    <property type="match status" value="1"/>
</dbReference>
<sequence>MTGIGTLEEKNWWSKNCKVFLEEAGLFGVIILESVPPEGLTLSLDGLQDFLRSAGIQHGIDLVLCQQIVMSPESYLKERLRIAKGKEPVAGEDARIEIYLDQDGERKPKVLENGRVDYHDVGAVRLATKGQLLASRIPPTAGQEGLAVTGQTIPGRPGRDYRLPQGRKTAVEQDGCALIAEVDGHVVYTPMDNKINIFDEYVVQKDVDFSVGNIEFIGSVRVLGNVQPGFKIKADGDVEIQGYVDAALIEAGGNVTIRGGIQGRNKGVIRAGGNLQTPFIQSAVVDVGGSCRVGESIMHSQVSAGAKIVMEGRKAVIVGGTVRAGEEILTRVLGSPMATPTEVEVGVHPHLRNEMTSIHESLKELHKNLDKTQKAIALLENMAGMGGDLPPDKAALLQKLRITFEHYKVEEEELMFRLSEIELVMQDIKSARVNVFDTVHSGVKVMISSYVYHVRDSFSRVSFVIKDAEVRAIPL</sequence>
<proteinExistence type="predicted"/>
<feature type="domain" description="Flagellar Assembly Protein A N-terminal region" evidence="1">
    <location>
        <begin position="36"/>
        <end position="189"/>
    </location>
</feature>
<dbReference type="EMBL" id="JBHSHC010000112">
    <property type="protein sequence ID" value="MFC4768812.1"/>
    <property type="molecule type" value="Genomic_DNA"/>
</dbReference>
<dbReference type="PANTHER" id="PTHR38032:SF1">
    <property type="entry name" value="RNA-BINDING PROTEIN KHPB N-TERMINAL DOMAIN-CONTAINING PROTEIN"/>
    <property type="match status" value="1"/>
</dbReference>
<dbReference type="Pfam" id="PF20250">
    <property type="entry name" value="FapA_N"/>
    <property type="match status" value="1"/>
</dbReference>
<dbReference type="Pfam" id="PF03961">
    <property type="entry name" value="FapA"/>
    <property type="match status" value="1"/>
</dbReference>
<dbReference type="RefSeq" id="WP_380026761.1">
    <property type="nucleotide sequence ID" value="NZ_JBHSHC010000112.1"/>
</dbReference>
<keyword evidence="3" id="KW-1185">Reference proteome</keyword>
<evidence type="ECO:0000259" key="1">
    <source>
        <dbReference type="Pfam" id="PF20250"/>
    </source>
</evidence>
<name>A0ABV9Q6C5_9BACL</name>
<reference evidence="3" key="1">
    <citation type="journal article" date="2019" name="Int. J. Syst. Evol. Microbiol.">
        <title>The Global Catalogue of Microorganisms (GCM) 10K type strain sequencing project: providing services to taxonomists for standard genome sequencing and annotation.</title>
        <authorList>
            <consortium name="The Broad Institute Genomics Platform"/>
            <consortium name="The Broad Institute Genome Sequencing Center for Infectious Disease"/>
            <person name="Wu L."/>
            <person name="Ma J."/>
        </authorList>
    </citation>
    <scope>NUCLEOTIDE SEQUENCE [LARGE SCALE GENOMIC DNA]</scope>
    <source>
        <strain evidence="3">WYCCWR 12678</strain>
    </source>
</reference>
<dbReference type="InterPro" id="IPR046865">
    <property type="entry name" value="FapA_b_solenoid"/>
</dbReference>
<evidence type="ECO:0000313" key="3">
    <source>
        <dbReference type="Proteomes" id="UP001596002"/>
    </source>
</evidence>